<evidence type="ECO:0000256" key="8">
    <source>
        <dbReference type="ARBA" id="ARBA00022801"/>
    </source>
</evidence>
<feature type="region of interest" description="Disordered" evidence="12">
    <location>
        <begin position="638"/>
        <end position="666"/>
    </location>
</feature>
<evidence type="ECO:0000259" key="14">
    <source>
        <dbReference type="Pfam" id="PF00912"/>
    </source>
</evidence>
<dbReference type="Pfam" id="PF06832">
    <property type="entry name" value="BiPBP_C"/>
    <property type="match status" value="1"/>
</dbReference>
<dbReference type="EC" id="2.4.99.28" evidence="10"/>
<keyword evidence="5" id="KW-0645">Protease</keyword>
<dbReference type="Pfam" id="PF00905">
    <property type="entry name" value="Transpeptidase"/>
    <property type="match status" value="1"/>
</dbReference>
<dbReference type="InterPro" id="IPR011815">
    <property type="entry name" value="PBP_1c"/>
</dbReference>
<comment type="pathway">
    <text evidence="1">Cell wall biogenesis; peptidoglycan biosynthesis.</text>
</comment>
<keyword evidence="4" id="KW-0121">Carboxypeptidase</keyword>
<dbReference type="GO" id="GO:0030288">
    <property type="term" value="C:outer membrane-bounded periplasmic space"/>
    <property type="evidence" value="ECO:0007669"/>
    <property type="project" value="TreeGrafter"/>
</dbReference>
<dbReference type="Pfam" id="PF00912">
    <property type="entry name" value="Transgly"/>
    <property type="match status" value="1"/>
</dbReference>
<dbReference type="InterPro" id="IPR036950">
    <property type="entry name" value="PBP_transglycosylase"/>
</dbReference>
<keyword evidence="7" id="KW-0808">Transferase</keyword>
<evidence type="ECO:0000259" key="15">
    <source>
        <dbReference type="Pfam" id="PF06832"/>
    </source>
</evidence>
<reference evidence="16 17" key="1">
    <citation type="submission" date="2019-07" db="EMBL/GenBank/DDBJ databases">
        <title>Whole genome shotgun sequence of Brevifollis gellanilyticus NBRC 108608.</title>
        <authorList>
            <person name="Hosoyama A."/>
            <person name="Uohara A."/>
            <person name="Ohji S."/>
            <person name="Ichikawa N."/>
        </authorList>
    </citation>
    <scope>NUCLEOTIDE SEQUENCE [LARGE SCALE GENOMIC DNA]</scope>
    <source>
        <strain evidence="16 17">NBRC 108608</strain>
    </source>
</reference>
<dbReference type="PANTHER" id="PTHR32282">
    <property type="entry name" value="BINDING PROTEIN TRANSPEPTIDASE, PUTATIVE-RELATED"/>
    <property type="match status" value="1"/>
</dbReference>
<dbReference type="AlphaFoldDB" id="A0A512MEM4"/>
<keyword evidence="8" id="KW-0378">Hydrolase</keyword>
<keyword evidence="6" id="KW-0328">Glycosyltransferase</keyword>
<feature type="compositionally biased region" description="Low complexity" evidence="12">
    <location>
        <begin position="648"/>
        <end position="660"/>
    </location>
</feature>
<evidence type="ECO:0000256" key="5">
    <source>
        <dbReference type="ARBA" id="ARBA00022670"/>
    </source>
</evidence>
<evidence type="ECO:0000256" key="3">
    <source>
        <dbReference type="ARBA" id="ARBA00007739"/>
    </source>
</evidence>
<evidence type="ECO:0000313" key="16">
    <source>
        <dbReference type="EMBL" id="GEP44841.1"/>
    </source>
</evidence>
<comment type="similarity">
    <text evidence="3">In the N-terminal section; belongs to the glycosyltransferase 51 family.</text>
</comment>
<evidence type="ECO:0000256" key="9">
    <source>
        <dbReference type="ARBA" id="ARBA00023268"/>
    </source>
</evidence>
<evidence type="ECO:0000313" key="17">
    <source>
        <dbReference type="Proteomes" id="UP000321577"/>
    </source>
</evidence>
<comment type="similarity">
    <text evidence="2">In the C-terminal section; belongs to the transpeptidase family.</text>
</comment>
<sequence length="748" mass="82420">MVYALLPDPGLYPPDFRFSRTLEDRNGKLLHLTLTTDGKYRRHTPLAEISPDLIEATLELEDRHFYRHPGFNPMSLLRATWGAVSGSARGGGSTITMQLARLRHDMHTRTAWGKLWQIFRAVQMERHYTKAEILEAYLNQAPYGGNVEGIGAASLLWCGKGAHDLTLREAVAFAVLPQSPTRRRPREGDNKSLANAQHRLWERLRQIRGLPADPLDETFTLRELLPVPRETPHLARRLFSESASPDLQMSGIPVHSTIEVEKQRRVESALSDYIGRKRDVGITNACALLVHAPTREVLAYVGSSGFLDSTIQGQVDGVLARRSPGSALKPFIYALAMQQGLIHPYTLLRDGQTSFGGYNPENFDRQFSGPIAARDALYHSRNIPAVSLAQRLAHPGLYGFLKSAGVALPRPAEHYGLSLPLGGAEVSMEELAAMYCLLADDGCARPVKFTPGTAAASTAKPLLTPEVRHLTREMMRTREGEPALDDPGVLWKTGTSHGFRDAWAAGIRGDYVLVVWIGNFNGRANPAFIARECAAPLLFETFRHLRLPRKRETTPPGLTEIDLCAVSGQLPSPMCQHRVRGGFIPGVSPITPCEIHREVIIDSASGLRVARDDGRPGLQRSVQEFWPPEMLELFRKAGVPRKTPPPLEASAESLSTAETAQGPKITSPQSALVYTLQASASDRQTIPLRADAAPGVSRVFWFADSRFLGASTPTQPVMWRAAAGRWRVHVLDDQGRSAAVQVRVEMLP</sequence>
<dbReference type="PANTHER" id="PTHR32282:SF15">
    <property type="entry name" value="PENICILLIN-BINDING PROTEIN 1C"/>
    <property type="match status" value="1"/>
</dbReference>
<evidence type="ECO:0000256" key="4">
    <source>
        <dbReference type="ARBA" id="ARBA00022645"/>
    </source>
</evidence>
<name>A0A512MEM4_9BACT</name>
<keyword evidence="9" id="KW-0511">Multifunctional enzyme</keyword>
<dbReference type="EMBL" id="BKAG01000037">
    <property type="protein sequence ID" value="GEP44841.1"/>
    <property type="molecule type" value="Genomic_DNA"/>
</dbReference>
<dbReference type="InterPro" id="IPR009647">
    <property type="entry name" value="PBP_C"/>
</dbReference>
<evidence type="ECO:0000259" key="13">
    <source>
        <dbReference type="Pfam" id="PF00905"/>
    </source>
</evidence>
<dbReference type="SUPFAM" id="SSF56601">
    <property type="entry name" value="beta-lactamase/transpeptidase-like"/>
    <property type="match status" value="1"/>
</dbReference>
<protein>
    <recommendedName>
        <fullName evidence="10">peptidoglycan glycosyltransferase</fullName>
        <ecNumber evidence="10">2.4.99.28</ecNumber>
    </recommendedName>
</protein>
<feature type="domain" description="Penicillin-binding protein transpeptidase" evidence="13">
    <location>
        <begin position="286"/>
        <end position="498"/>
    </location>
</feature>
<dbReference type="NCBIfam" id="TIGR02073">
    <property type="entry name" value="PBP_1c"/>
    <property type="match status" value="1"/>
</dbReference>
<dbReference type="Gene3D" id="1.10.3810.10">
    <property type="entry name" value="Biosynthetic peptidoglycan transglycosylase-like"/>
    <property type="match status" value="1"/>
</dbReference>
<dbReference type="InterPro" id="IPR050396">
    <property type="entry name" value="Glycosyltr_51/Transpeptidase"/>
</dbReference>
<comment type="catalytic activity">
    <reaction evidence="11">
        <text>[GlcNAc-(1-&gt;4)-Mur2Ac(oyl-L-Ala-gamma-D-Glu-L-Lys-D-Ala-D-Ala)](n)-di-trans,octa-cis-undecaprenyl diphosphate + beta-D-GlcNAc-(1-&gt;4)-Mur2Ac(oyl-L-Ala-gamma-D-Glu-L-Lys-D-Ala-D-Ala)-di-trans,octa-cis-undecaprenyl diphosphate = [GlcNAc-(1-&gt;4)-Mur2Ac(oyl-L-Ala-gamma-D-Glu-L-Lys-D-Ala-D-Ala)](n+1)-di-trans,octa-cis-undecaprenyl diphosphate + di-trans,octa-cis-undecaprenyl diphosphate + H(+)</text>
        <dbReference type="Rhea" id="RHEA:23708"/>
        <dbReference type="Rhea" id="RHEA-COMP:9602"/>
        <dbReference type="Rhea" id="RHEA-COMP:9603"/>
        <dbReference type="ChEBI" id="CHEBI:15378"/>
        <dbReference type="ChEBI" id="CHEBI:58405"/>
        <dbReference type="ChEBI" id="CHEBI:60033"/>
        <dbReference type="ChEBI" id="CHEBI:78435"/>
        <dbReference type="EC" id="2.4.99.28"/>
    </reaction>
</comment>
<dbReference type="InterPro" id="IPR012338">
    <property type="entry name" value="Beta-lactam/transpept-like"/>
</dbReference>
<accession>A0A512MEM4</accession>
<dbReference type="InterPro" id="IPR001264">
    <property type="entry name" value="Glyco_trans_51"/>
</dbReference>
<dbReference type="GO" id="GO:0008658">
    <property type="term" value="F:penicillin binding"/>
    <property type="evidence" value="ECO:0007669"/>
    <property type="project" value="InterPro"/>
</dbReference>
<dbReference type="GO" id="GO:0004180">
    <property type="term" value="F:carboxypeptidase activity"/>
    <property type="evidence" value="ECO:0007669"/>
    <property type="project" value="UniProtKB-KW"/>
</dbReference>
<feature type="domain" description="Penicillin-binding C-terminal" evidence="15">
    <location>
        <begin position="656"/>
        <end position="742"/>
    </location>
</feature>
<evidence type="ECO:0000256" key="12">
    <source>
        <dbReference type="SAM" id="MobiDB-lite"/>
    </source>
</evidence>
<organism evidence="16 17">
    <name type="scientific">Brevifollis gellanilyticus</name>
    <dbReference type="NCBI Taxonomy" id="748831"/>
    <lineage>
        <taxon>Bacteria</taxon>
        <taxon>Pseudomonadati</taxon>
        <taxon>Verrucomicrobiota</taxon>
        <taxon>Verrucomicrobiia</taxon>
        <taxon>Verrucomicrobiales</taxon>
        <taxon>Verrucomicrobiaceae</taxon>
    </lineage>
</organism>
<evidence type="ECO:0000256" key="2">
    <source>
        <dbReference type="ARBA" id="ARBA00007090"/>
    </source>
</evidence>
<keyword evidence="17" id="KW-1185">Reference proteome</keyword>
<evidence type="ECO:0000256" key="11">
    <source>
        <dbReference type="ARBA" id="ARBA00049902"/>
    </source>
</evidence>
<dbReference type="InterPro" id="IPR001460">
    <property type="entry name" value="PCN-bd_Tpept"/>
</dbReference>
<dbReference type="GO" id="GO:0009252">
    <property type="term" value="P:peptidoglycan biosynthetic process"/>
    <property type="evidence" value="ECO:0007669"/>
    <property type="project" value="InterPro"/>
</dbReference>
<comment type="caution">
    <text evidence="16">The sequence shown here is derived from an EMBL/GenBank/DDBJ whole genome shotgun (WGS) entry which is preliminary data.</text>
</comment>
<evidence type="ECO:0000256" key="6">
    <source>
        <dbReference type="ARBA" id="ARBA00022676"/>
    </source>
</evidence>
<dbReference type="Proteomes" id="UP000321577">
    <property type="component" value="Unassembled WGS sequence"/>
</dbReference>
<dbReference type="SUPFAM" id="SSF53955">
    <property type="entry name" value="Lysozyme-like"/>
    <property type="match status" value="1"/>
</dbReference>
<gene>
    <name evidence="16" type="ORF">BGE01nite_41320</name>
</gene>
<feature type="domain" description="Glycosyl transferase family 51" evidence="14">
    <location>
        <begin position="36"/>
        <end position="194"/>
    </location>
</feature>
<dbReference type="GO" id="GO:0008955">
    <property type="term" value="F:peptidoglycan glycosyltransferase activity"/>
    <property type="evidence" value="ECO:0007669"/>
    <property type="project" value="UniProtKB-EC"/>
</dbReference>
<dbReference type="InterPro" id="IPR023346">
    <property type="entry name" value="Lysozyme-like_dom_sf"/>
</dbReference>
<evidence type="ECO:0000256" key="10">
    <source>
        <dbReference type="ARBA" id="ARBA00044770"/>
    </source>
</evidence>
<dbReference type="Gene3D" id="3.40.710.10">
    <property type="entry name" value="DD-peptidase/beta-lactamase superfamily"/>
    <property type="match status" value="1"/>
</dbReference>
<dbReference type="GO" id="GO:0006508">
    <property type="term" value="P:proteolysis"/>
    <property type="evidence" value="ECO:0007669"/>
    <property type="project" value="UniProtKB-KW"/>
</dbReference>
<evidence type="ECO:0000256" key="1">
    <source>
        <dbReference type="ARBA" id="ARBA00004752"/>
    </source>
</evidence>
<proteinExistence type="inferred from homology"/>
<evidence type="ECO:0000256" key="7">
    <source>
        <dbReference type="ARBA" id="ARBA00022679"/>
    </source>
</evidence>